<feature type="transmembrane region" description="Helical" evidence="10">
    <location>
        <begin position="139"/>
        <end position="158"/>
    </location>
</feature>
<feature type="domain" description="Protein export membrane protein SecD/SecF C-terminal" evidence="11">
    <location>
        <begin position="120"/>
        <end position="302"/>
    </location>
</feature>
<dbReference type="NCBIfam" id="TIGR00966">
    <property type="entry name" value="transloc_SecF"/>
    <property type="match status" value="1"/>
</dbReference>
<keyword evidence="8" id="KW-0811">Translocation</keyword>
<dbReference type="HAMAP" id="MF_01464_B">
    <property type="entry name" value="SecF_B"/>
    <property type="match status" value="1"/>
</dbReference>
<feature type="transmembrane region" description="Helical" evidence="10">
    <location>
        <begin position="199"/>
        <end position="220"/>
    </location>
</feature>
<name>A0A160VBV0_9ZZZZ</name>
<proteinExistence type="inferred from homology"/>
<dbReference type="InterPro" id="IPR022813">
    <property type="entry name" value="SecD/SecF_arch_bac"/>
</dbReference>
<feature type="transmembrane region" description="Helical" evidence="10">
    <location>
        <begin position="170"/>
        <end position="193"/>
    </location>
</feature>
<evidence type="ECO:0000256" key="7">
    <source>
        <dbReference type="ARBA" id="ARBA00022989"/>
    </source>
</evidence>
<keyword evidence="3" id="KW-0813">Transport</keyword>
<dbReference type="InterPro" id="IPR022645">
    <property type="entry name" value="SecD/SecF_bac"/>
</dbReference>
<reference evidence="12" key="1">
    <citation type="submission" date="2015-10" db="EMBL/GenBank/DDBJ databases">
        <authorList>
            <person name="Gilbert D.G."/>
        </authorList>
    </citation>
    <scope>NUCLEOTIDE SEQUENCE</scope>
</reference>
<evidence type="ECO:0000256" key="6">
    <source>
        <dbReference type="ARBA" id="ARBA00022927"/>
    </source>
</evidence>
<dbReference type="PANTHER" id="PTHR30081:SF8">
    <property type="entry name" value="PROTEIN TRANSLOCASE SUBUNIT SECF"/>
    <property type="match status" value="1"/>
</dbReference>
<dbReference type="PANTHER" id="PTHR30081">
    <property type="entry name" value="PROTEIN-EXPORT MEMBRANE PROTEIN SEC"/>
    <property type="match status" value="1"/>
</dbReference>
<dbReference type="GO" id="GO:0006886">
    <property type="term" value="P:intracellular protein transport"/>
    <property type="evidence" value="ECO:0007669"/>
    <property type="project" value="InterPro"/>
</dbReference>
<dbReference type="Gene3D" id="1.20.1640.10">
    <property type="entry name" value="Multidrug efflux transporter AcrB transmembrane domain"/>
    <property type="match status" value="1"/>
</dbReference>
<feature type="transmembrane region" description="Helical" evidence="10">
    <location>
        <begin position="251"/>
        <end position="269"/>
    </location>
</feature>
<dbReference type="GO" id="GO:0015450">
    <property type="term" value="F:protein-transporting ATPase activity"/>
    <property type="evidence" value="ECO:0007669"/>
    <property type="project" value="InterPro"/>
</dbReference>
<evidence type="ECO:0000256" key="1">
    <source>
        <dbReference type="ARBA" id="ARBA00004651"/>
    </source>
</evidence>
<keyword evidence="5 10" id="KW-0812">Transmembrane</keyword>
<evidence type="ECO:0000256" key="3">
    <source>
        <dbReference type="ARBA" id="ARBA00022448"/>
    </source>
</evidence>
<evidence type="ECO:0000256" key="2">
    <source>
        <dbReference type="ARBA" id="ARBA00015792"/>
    </source>
</evidence>
<dbReference type="Pfam" id="PF02355">
    <property type="entry name" value="SecD_SecF_C"/>
    <property type="match status" value="1"/>
</dbReference>
<evidence type="ECO:0000259" key="11">
    <source>
        <dbReference type="Pfam" id="PF02355"/>
    </source>
</evidence>
<dbReference type="EMBL" id="FAXA01000454">
    <property type="protein sequence ID" value="CUV03689.1"/>
    <property type="molecule type" value="Genomic_DNA"/>
</dbReference>
<evidence type="ECO:0000256" key="9">
    <source>
        <dbReference type="ARBA" id="ARBA00023136"/>
    </source>
</evidence>
<keyword evidence="7 10" id="KW-1133">Transmembrane helix</keyword>
<gene>
    <name evidence="12" type="ORF">MGWOODY_Clf1042</name>
</gene>
<dbReference type="PRINTS" id="PR01755">
    <property type="entry name" value="SECFTRNLCASE"/>
</dbReference>
<keyword evidence="6" id="KW-0653">Protein transport</keyword>
<evidence type="ECO:0000256" key="10">
    <source>
        <dbReference type="SAM" id="Phobius"/>
    </source>
</evidence>
<dbReference type="InterPro" id="IPR005665">
    <property type="entry name" value="SecF_bac"/>
</dbReference>
<evidence type="ECO:0000313" key="12">
    <source>
        <dbReference type="EMBL" id="CUV03689.1"/>
    </source>
</evidence>
<feature type="transmembrane region" description="Helical" evidence="10">
    <location>
        <begin position="12"/>
        <end position="33"/>
    </location>
</feature>
<evidence type="ECO:0000256" key="4">
    <source>
        <dbReference type="ARBA" id="ARBA00022475"/>
    </source>
</evidence>
<protein>
    <recommendedName>
        <fullName evidence="2">Protein translocase subunit SecF</fullName>
    </recommendedName>
</protein>
<dbReference type="AlphaFoldDB" id="A0A160VBV0"/>
<comment type="subcellular location">
    <subcellularLocation>
        <location evidence="1">Cell membrane</location>
        <topology evidence="1">Multi-pass membrane protein</topology>
    </subcellularLocation>
</comment>
<dbReference type="InterPro" id="IPR048634">
    <property type="entry name" value="SecD_SecF_C"/>
</dbReference>
<keyword evidence="4" id="KW-1003">Cell membrane</keyword>
<dbReference type="GO" id="GO:0005886">
    <property type="term" value="C:plasma membrane"/>
    <property type="evidence" value="ECO:0007669"/>
    <property type="project" value="UniProtKB-SubCell"/>
</dbReference>
<dbReference type="SUPFAM" id="SSF82866">
    <property type="entry name" value="Multidrug efflux transporter AcrB transmembrane domain"/>
    <property type="match status" value="1"/>
</dbReference>
<sequence length="327" mass="36417">MLDIVAKRGWYFVVSAMVIVPGLISMIIAPGWITGDSGLKAGIDFSSGSVMNVTFRQPVEEEDIWNRMNELGHSEALIQRIGGTNFFIRTEILKEAMGDQASEREVIESDLEYFLGMERDRVEFDTVSPIVAQETVKTAFYALAAASVFILFFVWYAFRRVPKAHRYGVSAILALVHDLLIILGIFSILGRVINLEVNSMFIVGLLIVAGYSVNDTIVVFDRIRENVSRSPDRDLATMVNLSIMESMGRSLNTSITTLVVLLAMLFIGGNSIRELLLVLAIGAVAGTYSSIFIASQYLVMWDRGEIGRFFRRQPAATATMLWHLIGR</sequence>
<accession>A0A160VBV0</accession>
<feature type="transmembrane region" description="Helical" evidence="10">
    <location>
        <begin position="275"/>
        <end position="299"/>
    </location>
</feature>
<evidence type="ECO:0000256" key="5">
    <source>
        <dbReference type="ARBA" id="ARBA00022692"/>
    </source>
</evidence>
<evidence type="ECO:0000256" key="8">
    <source>
        <dbReference type="ARBA" id="ARBA00023010"/>
    </source>
</evidence>
<organism evidence="12">
    <name type="scientific">hydrothermal vent metagenome</name>
    <dbReference type="NCBI Taxonomy" id="652676"/>
    <lineage>
        <taxon>unclassified sequences</taxon>
        <taxon>metagenomes</taxon>
        <taxon>ecological metagenomes</taxon>
    </lineage>
</organism>
<keyword evidence="9 10" id="KW-0472">Membrane</keyword>